<name>A0A135S8I0_9PEZI</name>
<dbReference type="InterPro" id="IPR021765">
    <property type="entry name" value="UstYa-like"/>
</dbReference>
<dbReference type="GO" id="GO:0043386">
    <property type="term" value="P:mycotoxin biosynthetic process"/>
    <property type="evidence" value="ECO:0007669"/>
    <property type="project" value="InterPro"/>
</dbReference>
<dbReference type="OrthoDB" id="3687641at2759"/>
<evidence type="ECO:0000256" key="2">
    <source>
        <dbReference type="ARBA" id="ARBA00035112"/>
    </source>
</evidence>
<keyword evidence="4" id="KW-0812">Transmembrane</keyword>
<evidence type="ECO:0000256" key="4">
    <source>
        <dbReference type="SAM" id="Phobius"/>
    </source>
</evidence>
<evidence type="ECO:0000313" key="5">
    <source>
        <dbReference type="EMBL" id="KXH32206.1"/>
    </source>
</evidence>
<protein>
    <recommendedName>
        <fullName evidence="7">Tat pathway signal sequence</fullName>
    </recommendedName>
</protein>
<dbReference type="AlphaFoldDB" id="A0A135S8I0"/>
<keyword evidence="4" id="KW-0472">Membrane</keyword>
<feature type="region of interest" description="Disordered" evidence="3">
    <location>
        <begin position="1"/>
        <end position="33"/>
    </location>
</feature>
<feature type="transmembrane region" description="Helical" evidence="4">
    <location>
        <begin position="43"/>
        <end position="66"/>
    </location>
</feature>
<evidence type="ECO:0000256" key="1">
    <source>
        <dbReference type="ARBA" id="ARBA00004685"/>
    </source>
</evidence>
<comment type="caution">
    <text evidence="5">The sequence shown here is derived from an EMBL/GenBank/DDBJ whole genome shotgun (WGS) entry which is preliminary data.</text>
</comment>
<comment type="similarity">
    <text evidence="2">Belongs to the ustYa family.</text>
</comment>
<proteinExistence type="inferred from homology"/>
<evidence type="ECO:0000256" key="3">
    <source>
        <dbReference type="SAM" id="MobiDB-lite"/>
    </source>
</evidence>
<dbReference type="Pfam" id="PF11807">
    <property type="entry name" value="UstYa"/>
    <property type="match status" value="1"/>
</dbReference>
<keyword evidence="4" id="KW-1133">Transmembrane helix</keyword>
<dbReference type="EMBL" id="JFBX01000642">
    <property type="protein sequence ID" value="KXH32206.1"/>
    <property type="molecule type" value="Genomic_DNA"/>
</dbReference>
<dbReference type="PANTHER" id="PTHR33365:SF4">
    <property type="entry name" value="CYCLOCHLOROTINE BIOSYNTHESIS PROTEIN O"/>
    <property type="match status" value="1"/>
</dbReference>
<evidence type="ECO:0000313" key="6">
    <source>
        <dbReference type="Proteomes" id="UP000070328"/>
    </source>
</evidence>
<comment type="pathway">
    <text evidence="1">Mycotoxin biosynthesis.</text>
</comment>
<gene>
    <name evidence="5" type="ORF">CSIM01_05875</name>
</gene>
<keyword evidence="6" id="KW-1185">Reference proteome</keyword>
<dbReference type="Proteomes" id="UP000070328">
    <property type="component" value="Unassembled WGS sequence"/>
</dbReference>
<evidence type="ECO:0008006" key="7">
    <source>
        <dbReference type="Google" id="ProtNLM"/>
    </source>
</evidence>
<sequence length="287" mass="32338">MVFNNTKTEYSEVHQSEEGSEGEGTSRMPPPPDRFTHSAYRMLMVSTFLCCIISVAIGFFLGTYGFSLGSKQTSCATEPKKVDSATGLGMATIDEAPFITDVPLVRKKFEHDSSYNFTAPGANQKWLDLISSLETLTLWNGVGKPFVALNDPSKYGLPDYFHKDALQPEGLQPVAWNVFHQLHCLVCFRTTYMKLALDLDGGYDVCTRQHIEHCLESLRQATMCAGNMNMERFEFIHYPGHDDFVPKLVGQHEMHTCRDWDAIKGVIKKVRSENIPVDKYGKRVPQP</sequence>
<organism evidence="5 6">
    <name type="scientific">Colletotrichum simmondsii</name>
    <dbReference type="NCBI Taxonomy" id="703756"/>
    <lineage>
        <taxon>Eukaryota</taxon>
        <taxon>Fungi</taxon>
        <taxon>Dikarya</taxon>
        <taxon>Ascomycota</taxon>
        <taxon>Pezizomycotina</taxon>
        <taxon>Sordariomycetes</taxon>
        <taxon>Hypocreomycetidae</taxon>
        <taxon>Glomerellales</taxon>
        <taxon>Glomerellaceae</taxon>
        <taxon>Colletotrichum</taxon>
        <taxon>Colletotrichum acutatum species complex</taxon>
    </lineage>
</organism>
<dbReference type="PANTHER" id="PTHR33365">
    <property type="entry name" value="YALI0B05434P"/>
    <property type="match status" value="1"/>
</dbReference>
<accession>A0A135S8I0</accession>
<reference evidence="5 6" key="1">
    <citation type="submission" date="2014-02" db="EMBL/GenBank/DDBJ databases">
        <title>The genome sequence of Colletotrichum simmondsii CBS122122.</title>
        <authorList>
            <person name="Baroncelli R."/>
            <person name="Thon M.R."/>
        </authorList>
    </citation>
    <scope>NUCLEOTIDE SEQUENCE [LARGE SCALE GENOMIC DNA]</scope>
    <source>
        <strain evidence="5 6">CBS122122</strain>
    </source>
</reference>